<evidence type="ECO:0000313" key="3">
    <source>
        <dbReference type="Proteomes" id="UP000594364"/>
    </source>
</evidence>
<feature type="compositionally biased region" description="Low complexity" evidence="1">
    <location>
        <begin position="45"/>
        <end position="55"/>
    </location>
</feature>
<keyword evidence="3" id="KW-1185">Reference proteome</keyword>
<protein>
    <recommendedName>
        <fullName evidence="4">Involucrin repeat protein</fullName>
    </recommendedName>
</protein>
<dbReference type="EMBL" id="CP031385">
    <property type="protein sequence ID" value="QPG93716.1"/>
    <property type="molecule type" value="Genomic_DNA"/>
</dbReference>
<evidence type="ECO:0008006" key="4">
    <source>
        <dbReference type="Google" id="ProtNLM"/>
    </source>
</evidence>
<dbReference type="AlphaFoldDB" id="A0A7S9KJX2"/>
<evidence type="ECO:0000313" key="2">
    <source>
        <dbReference type="EMBL" id="QPG93716.1"/>
    </source>
</evidence>
<reference evidence="2 3" key="1">
    <citation type="journal article" date="2018" name="PLoS Genet.">
        <title>Repeat elements organise 3D genome structure and mediate transcription in the filamentous fungus Epichloe festucae.</title>
        <authorList>
            <person name="Winter D.J."/>
            <person name="Ganley A.R.D."/>
            <person name="Young C.A."/>
            <person name="Liachko I."/>
            <person name="Schardl C.L."/>
            <person name="Dupont P.Y."/>
            <person name="Berry D."/>
            <person name="Ram A."/>
            <person name="Scott B."/>
            <person name="Cox M.P."/>
        </authorList>
    </citation>
    <scope>NUCLEOTIDE SEQUENCE [LARGE SCALE GENOMIC DNA]</scope>
    <source>
        <strain evidence="2 3">Fl1</strain>
    </source>
</reference>
<dbReference type="Proteomes" id="UP000594364">
    <property type="component" value="Chromosome 1"/>
</dbReference>
<name>A0A7S9KJX2_EPIFF</name>
<organism evidence="2 3">
    <name type="scientific">Epichloe festucae (strain Fl1)</name>
    <dbReference type="NCBI Taxonomy" id="877507"/>
    <lineage>
        <taxon>Eukaryota</taxon>
        <taxon>Fungi</taxon>
        <taxon>Dikarya</taxon>
        <taxon>Ascomycota</taxon>
        <taxon>Pezizomycotina</taxon>
        <taxon>Sordariomycetes</taxon>
        <taxon>Hypocreomycetidae</taxon>
        <taxon>Hypocreales</taxon>
        <taxon>Clavicipitaceae</taxon>
        <taxon>Epichloe</taxon>
    </lineage>
</organism>
<feature type="region of interest" description="Disordered" evidence="1">
    <location>
        <begin position="1"/>
        <end position="117"/>
    </location>
</feature>
<accession>A0A7S9KJX2</accession>
<feature type="compositionally biased region" description="Basic and acidic residues" evidence="1">
    <location>
        <begin position="101"/>
        <end position="117"/>
    </location>
</feature>
<evidence type="ECO:0000256" key="1">
    <source>
        <dbReference type="SAM" id="MobiDB-lite"/>
    </source>
</evidence>
<dbReference type="OrthoDB" id="5328813at2759"/>
<feature type="region of interest" description="Disordered" evidence="1">
    <location>
        <begin position="377"/>
        <end position="398"/>
    </location>
</feature>
<sequence length="493" mass="55082">MNTPEKRRSNNISHVLRTGPGHATRHNSAGSNSMPALPPRAVMINNNNSNSNKNNAAGPEVAHEPSINAGSSSTGGAPLADMDKETVPSQSGSARHSTKGKQKERDERNAALLRDKDERITNLEMEMATMEREFTRELDKLSRNESETATFWQAKHSALNQQFLRTDTELRVLRSEVEVREAERSELRQAWDSLRREVKERDDEIRLLGSQLRDMKKFVSTSTRTDGQTSDEVFGEGMARLGNGLQNWVITNFRRAKLADFAKVDEATLAELGELVPMYEELAQGAKVHLLQSIVSRLLVDMVFGVYFPGLSDEQTQHFRQMEKTLSQLVLSEESINQWRASTLGLLRRDGPRLLRDETNTQIEKVTSRINRILDTITTDRDSTPSTSASSRSDARDSSLRTLATSSVELARLLVAQKAILRVHMPEVLPHQQVLFDPGTMEDVGGEDEDALASRDIRCVVFPGVIKHGDENGGQMQFRNVIAKARVLCGPED</sequence>
<proteinExistence type="predicted"/>
<gene>
    <name evidence="2" type="ORF">C2857_001972</name>
</gene>